<dbReference type="FunFam" id="3.30.200.20:FF:000342">
    <property type="entry name" value="Protein kinase superfamily protein"/>
    <property type="match status" value="1"/>
</dbReference>
<feature type="transmembrane region" description="Helical" evidence="8">
    <location>
        <begin position="6"/>
        <end position="24"/>
    </location>
</feature>
<dbReference type="Pfam" id="PF07714">
    <property type="entry name" value="PK_Tyr_Ser-Thr"/>
    <property type="match status" value="1"/>
</dbReference>
<keyword evidence="8" id="KW-0812">Transmembrane</keyword>
<reference evidence="10" key="2">
    <citation type="submission" date="2017-06" db="EMBL/GenBank/DDBJ databases">
        <title>WGS assembly of Brachypodium distachyon.</title>
        <authorList>
            <consortium name="The International Brachypodium Initiative"/>
            <person name="Lucas S."/>
            <person name="Harmon-Smith M."/>
            <person name="Lail K."/>
            <person name="Tice H."/>
            <person name="Grimwood J."/>
            <person name="Bruce D."/>
            <person name="Barry K."/>
            <person name="Shu S."/>
            <person name="Lindquist E."/>
            <person name="Wang M."/>
            <person name="Pitluck S."/>
            <person name="Vogel J.P."/>
            <person name="Garvin D.F."/>
            <person name="Mockler T.C."/>
            <person name="Schmutz J."/>
            <person name="Rokhsar D."/>
            <person name="Bevan M.W."/>
        </authorList>
    </citation>
    <scope>NUCLEOTIDE SEQUENCE</scope>
    <source>
        <strain evidence="10">Bd21</strain>
    </source>
</reference>
<dbReference type="PANTHER" id="PTHR47989:SF27">
    <property type="entry name" value="PROTEIN KINASE DOMAIN-CONTAINING PROTEIN"/>
    <property type="match status" value="1"/>
</dbReference>
<reference evidence="11" key="3">
    <citation type="submission" date="2018-08" db="UniProtKB">
        <authorList>
            <consortium name="EnsemblPlants"/>
        </authorList>
    </citation>
    <scope>IDENTIFICATION</scope>
    <source>
        <strain evidence="11">cv. Bd21</strain>
    </source>
</reference>
<dbReference type="AlphaFoldDB" id="A0A2K2CYD8"/>
<accession>A0A2K2CYD8</accession>
<keyword evidence="4" id="KW-0418">Kinase</keyword>
<evidence type="ECO:0000313" key="11">
    <source>
        <dbReference type="EnsemblPlants" id="PNT67048"/>
    </source>
</evidence>
<reference evidence="10 11" key="1">
    <citation type="journal article" date="2010" name="Nature">
        <title>Genome sequencing and analysis of the model grass Brachypodium distachyon.</title>
        <authorList>
            <consortium name="International Brachypodium Initiative"/>
        </authorList>
    </citation>
    <scope>NUCLEOTIDE SEQUENCE [LARGE SCALE GENOMIC DNA]</scope>
    <source>
        <strain evidence="10 11">Bd21</strain>
    </source>
</reference>
<dbReference type="SMART" id="SM00220">
    <property type="entry name" value="S_TKc"/>
    <property type="match status" value="1"/>
</dbReference>
<dbReference type="InterPro" id="IPR000719">
    <property type="entry name" value="Prot_kinase_dom"/>
</dbReference>
<dbReference type="PANTHER" id="PTHR47989">
    <property type="entry name" value="OS01G0750732 PROTEIN"/>
    <property type="match status" value="1"/>
</dbReference>
<evidence type="ECO:0000256" key="5">
    <source>
        <dbReference type="ARBA" id="ARBA00022840"/>
    </source>
</evidence>
<dbReference type="InterPro" id="IPR001245">
    <property type="entry name" value="Ser-Thr/Tyr_kinase_cat_dom"/>
</dbReference>
<dbReference type="InterPro" id="IPR008271">
    <property type="entry name" value="Ser/Thr_kinase_AS"/>
</dbReference>
<feature type="domain" description="Protein kinase" evidence="9">
    <location>
        <begin position="164"/>
        <end position="435"/>
    </location>
</feature>
<comment type="similarity">
    <text evidence="7">Belongs to the protein kinase superfamily.</text>
</comment>
<evidence type="ECO:0000259" key="9">
    <source>
        <dbReference type="PROSITE" id="PS50011"/>
    </source>
</evidence>
<dbReference type="GO" id="GO:0005524">
    <property type="term" value="F:ATP binding"/>
    <property type="evidence" value="ECO:0007669"/>
    <property type="project" value="UniProtKB-UniRule"/>
</dbReference>
<dbReference type="PROSITE" id="PS00107">
    <property type="entry name" value="PROTEIN_KINASE_ATP"/>
    <property type="match status" value="1"/>
</dbReference>
<dbReference type="PROSITE" id="PS00108">
    <property type="entry name" value="PROTEIN_KINASE_ST"/>
    <property type="match status" value="1"/>
</dbReference>
<dbReference type="InterPro" id="IPR011009">
    <property type="entry name" value="Kinase-like_dom_sf"/>
</dbReference>
<dbReference type="Proteomes" id="UP000008810">
    <property type="component" value="Chromosome 3"/>
</dbReference>
<gene>
    <name evidence="11" type="primary">LOC104583595</name>
    <name evidence="10" type="ORF">BRADI_3g19830v3</name>
</gene>
<dbReference type="EnsemblPlants" id="PNT67048">
    <property type="protein sequence ID" value="PNT67048"/>
    <property type="gene ID" value="BRADI_3g19830v3"/>
</dbReference>
<evidence type="ECO:0000256" key="7">
    <source>
        <dbReference type="RuleBase" id="RU000304"/>
    </source>
</evidence>
<keyword evidence="8" id="KW-1133">Transmembrane helix</keyword>
<keyword evidence="3 6" id="KW-0547">Nucleotide-binding</keyword>
<protein>
    <recommendedName>
        <fullName evidence="9">Protein kinase domain-containing protein</fullName>
    </recommendedName>
</protein>
<keyword evidence="2" id="KW-0808">Transferase</keyword>
<evidence type="ECO:0000313" key="10">
    <source>
        <dbReference type="EMBL" id="PNT67048.1"/>
    </source>
</evidence>
<evidence type="ECO:0000256" key="6">
    <source>
        <dbReference type="PROSITE-ProRule" id="PRU10141"/>
    </source>
</evidence>
<sequence>MAVSGAGGGGFVLLPLLVVAVVVLERSATVLLADAARVPLTDVSSPPAPSPAADAPSLPDVVAVSPSAARIQNEGDKRYQKQVLIAVILALVGVIVMAVSATYARTFWRKARQALDSNDIKLQNRGNGQMLLPVLGKLNSNKMSNKEVIAMMDFSVLETATGKFNEKHILGKGGFGCVYRASLDGGVVAAVKKLNCCRQEIETEFENELDFLGKIQHPNVISVLGYCIHEDTRLLVYELMQNGSLETQLHGSSNGSALSWHIRLKIALDAARGLEHLHEHCNPFVIHRDIKSSNILLDSDFNAKISDFGLAINGGNHNKDDQNPSGTVGYVAPEYLLDGQLTEKSDVYAFGVVLLELLLGRKPVEKIGDSHCQSIVSWAMPQITDRTKLPDIIDPVIRNTMDLRHLFQVAAVAVLCVQPEPSYRPLIADVLHSLVPLVPVELGGTLRIVDEPHQTG</sequence>
<name>A0A2K2CYD8_BRADI</name>
<evidence type="ECO:0000256" key="8">
    <source>
        <dbReference type="SAM" id="Phobius"/>
    </source>
</evidence>
<dbReference type="GO" id="GO:0004674">
    <property type="term" value="F:protein serine/threonine kinase activity"/>
    <property type="evidence" value="ECO:0007669"/>
    <property type="project" value="UniProtKB-KW"/>
</dbReference>
<dbReference type="EMBL" id="CM000882">
    <property type="protein sequence ID" value="PNT67048.1"/>
    <property type="molecule type" value="Genomic_DNA"/>
</dbReference>
<keyword evidence="12" id="KW-1185">Reference proteome</keyword>
<feature type="transmembrane region" description="Helical" evidence="8">
    <location>
        <begin position="83"/>
        <end position="104"/>
    </location>
</feature>
<dbReference type="SUPFAM" id="SSF56112">
    <property type="entry name" value="Protein kinase-like (PK-like)"/>
    <property type="match status" value="1"/>
</dbReference>
<keyword evidence="8" id="KW-0472">Membrane</keyword>
<evidence type="ECO:0000256" key="2">
    <source>
        <dbReference type="ARBA" id="ARBA00022679"/>
    </source>
</evidence>
<dbReference type="Gene3D" id="1.10.510.10">
    <property type="entry name" value="Transferase(Phosphotransferase) domain 1"/>
    <property type="match status" value="1"/>
</dbReference>
<dbReference type="ExpressionAtlas" id="A0A2K2CYD8">
    <property type="expression patterns" value="baseline and differential"/>
</dbReference>
<dbReference type="GeneID" id="104583595"/>
<dbReference type="Gramene" id="PNT67048">
    <property type="protein sequence ID" value="PNT67048"/>
    <property type="gene ID" value="BRADI_3g19830v3"/>
</dbReference>
<evidence type="ECO:0000256" key="3">
    <source>
        <dbReference type="ARBA" id="ARBA00022741"/>
    </source>
</evidence>
<evidence type="ECO:0000313" key="12">
    <source>
        <dbReference type="Proteomes" id="UP000008810"/>
    </source>
</evidence>
<dbReference type="RefSeq" id="XP_014755784.1">
    <property type="nucleotide sequence ID" value="XM_014900298.2"/>
</dbReference>
<organism evidence="10">
    <name type="scientific">Brachypodium distachyon</name>
    <name type="common">Purple false brome</name>
    <name type="synonym">Trachynia distachya</name>
    <dbReference type="NCBI Taxonomy" id="15368"/>
    <lineage>
        <taxon>Eukaryota</taxon>
        <taxon>Viridiplantae</taxon>
        <taxon>Streptophyta</taxon>
        <taxon>Embryophyta</taxon>
        <taxon>Tracheophyta</taxon>
        <taxon>Spermatophyta</taxon>
        <taxon>Magnoliopsida</taxon>
        <taxon>Liliopsida</taxon>
        <taxon>Poales</taxon>
        <taxon>Poaceae</taxon>
        <taxon>BOP clade</taxon>
        <taxon>Pooideae</taxon>
        <taxon>Stipodae</taxon>
        <taxon>Brachypodieae</taxon>
        <taxon>Brachypodium</taxon>
    </lineage>
</organism>
<dbReference type="Gene3D" id="3.30.200.20">
    <property type="entry name" value="Phosphorylase Kinase, domain 1"/>
    <property type="match status" value="1"/>
</dbReference>
<keyword evidence="1 7" id="KW-0723">Serine/threonine-protein kinase</keyword>
<dbReference type="InterPro" id="IPR017441">
    <property type="entry name" value="Protein_kinase_ATP_BS"/>
</dbReference>
<evidence type="ECO:0000256" key="1">
    <source>
        <dbReference type="ARBA" id="ARBA00022527"/>
    </source>
</evidence>
<dbReference type="OrthoDB" id="4062651at2759"/>
<keyword evidence="5 6" id="KW-0067">ATP-binding</keyword>
<dbReference type="FunFam" id="1.10.510.10:FF:000223">
    <property type="entry name" value="probable receptor-like protein kinase At1g80640"/>
    <property type="match status" value="1"/>
</dbReference>
<evidence type="ECO:0000256" key="4">
    <source>
        <dbReference type="ARBA" id="ARBA00022777"/>
    </source>
</evidence>
<feature type="binding site" evidence="6">
    <location>
        <position position="193"/>
    </location>
    <ligand>
        <name>ATP</name>
        <dbReference type="ChEBI" id="CHEBI:30616"/>
    </ligand>
</feature>
<proteinExistence type="inferred from homology"/>
<dbReference type="PROSITE" id="PS50011">
    <property type="entry name" value="PROTEIN_KINASE_DOM"/>
    <property type="match status" value="1"/>
</dbReference>
<dbReference type="CDD" id="cd14066">
    <property type="entry name" value="STKc_IRAK"/>
    <property type="match status" value="1"/>
</dbReference>